<evidence type="ECO:0000313" key="2">
    <source>
        <dbReference type="Proteomes" id="UP001196661"/>
    </source>
</evidence>
<proteinExistence type="predicted"/>
<sequence>MQTKSWILLPLWLIAIAVAVNNHRPLQAQQVTTPLPIMTIPVSEANITLRVENQTPAAITYEALGDTQPRVLTSGQDATLQSLRIPTTLTFFYQDSQKDRQLGQGLLRATLELDEDTNTLDIVISPTLNLAADVSNIIIESNGNVFVF</sequence>
<keyword evidence="2" id="KW-1185">Reference proteome</keyword>
<evidence type="ECO:0000313" key="1">
    <source>
        <dbReference type="EMBL" id="MBT9311077.1"/>
    </source>
</evidence>
<gene>
    <name evidence="1" type="ORF">IXB28_02570</name>
</gene>
<dbReference type="Proteomes" id="UP001196661">
    <property type="component" value="Unassembled WGS sequence"/>
</dbReference>
<name>A0ABS5XZP9_9CYAN</name>
<comment type="caution">
    <text evidence="1">The sequence shown here is derived from an EMBL/GenBank/DDBJ whole genome shotgun (WGS) entry which is preliminary data.</text>
</comment>
<dbReference type="RefSeq" id="WP_215616980.1">
    <property type="nucleotide sequence ID" value="NZ_JADOER010000003.1"/>
</dbReference>
<reference evidence="1 2" key="1">
    <citation type="journal article" date="2021" name="Mar. Drugs">
        <title>Genome Reduction and Secondary Metabolism of the Marine Sponge-Associated Cyanobacterium Leptothoe.</title>
        <authorList>
            <person name="Konstantinou D."/>
            <person name="Popin R.V."/>
            <person name="Fewer D.P."/>
            <person name="Sivonen K."/>
            <person name="Gkelis S."/>
        </authorList>
    </citation>
    <scope>NUCLEOTIDE SEQUENCE [LARGE SCALE GENOMIC DNA]</scope>
    <source>
        <strain evidence="1 2">TAU-MAC 1615</strain>
    </source>
</reference>
<organism evidence="1 2">
    <name type="scientific">Leptothoe kymatousa TAU-MAC 1615</name>
    <dbReference type="NCBI Taxonomy" id="2364775"/>
    <lineage>
        <taxon>Bacteria</taxon>
        <taxon>Bacillati</taxon>
        <taxon>Cyanobacteriota</taxon>
        <taxon>Cyanophyceae</taxon>
        <taxon>Nodosilineales</taxon>
        <taxon>Cymatolegaceae</taxon>
        <taxon>Leptothoe</taxon>
        <taxon>Leptothoe kymatousa</taxon>
    </lineage>
</organism>
<protein>
    <submittedName>
        <fullName evidence="1">Uncharacterized protein</fullName>
    </submittedName>
</protein>
<accession>A0ABS5XZP9</accession>
<dbReference type="EMBL" id="JADOER010000003">
    <property type="protein sequence ID" value="MBT9311077.1"/>
    <property type="molecule type" value="Genomic_DNA"/>
</dbReference>